<dbReference type="PANTHER" id="PTHR35813">
    <property type="entry name" value="INNER MEMBRANE PROTEIN YBAN"/>
    <property type="match status" value="1"/>
</dbReference>
<proteinExistence type="predicted"/>
<evidence type="ECO:0000313" key="3">
    <source>
        <dbReference type="Proteomes" id="UP000706039"/>
    </source>
</evidence>
<feature type="transmembrane region" description="Helical" evidence="1">
    <location>
        <begin position="110"/>
        <end position="128"/>
    </location>
</feature>
<keyword evidence="1" id="KW-1133">Transmembrane helix</keyword>
<feature type="transmembrane region" description="Helical" evidence="1">
    <location>
        <begin position="85"/>
        <end position="104"/>
    </location>
</feature>
<dbReference type="InterPro" id="IPR007401">
    <property type="entry name" value="DUF454"/>
</dbReference>
<name>A0ABS7PJQ0_9SPHN</name>
<dbReference type="Proteomes" id="UP000706039">
    <property type="component" value="Unassembled WGS sequence"/>
</dbReference>
<dbReference type="PIRSF" id="PIRSF016789">
    <property type="entry name" value="DUF454"/>
    <property type="match status" value="1"/>
</dbReference>
<keyword evidence="3" id="KW-1185">Reference proteome</keyword>
<accession>A0ABS7PJQ0</accession>
<reference evidence="2 3" key="1">
    <citation type="submission" date="2021-08" db="EMBL/GenBank/DDBJ databases">
        <authorList>
            <person name="Tuo L."/>
        </authorList>
    </citation>
    <scope>NUCLEOTIDE SEQUENCE [LARGE SCALE GENOMIC DNA]</scope>
    <source>
        <strain evidence="2 3">JCM 31229</strain>
    </source>
</reference>
<protein>
    <submittedName>
        <fullName evidence="2">YbaN family protein</fullName>
    </submittedName>
</protein>
<organism evidence="2 3">
    <name type="scientific">Sphingomonas colocasiae</name>
    <dbReference type="NCBI Taxonomy" id="1848973"/>
    <lineage>
        <taxon>Bacteria</taxon>
        <taxon>Pseudomonadati</taxon>
        <taxon>Pseudomonadota</taxon>
        <taxon>Alphaproteobacteria</taxon>
        <taxon>Sphingomonadales</taxon>
        <taxon>Sphingomonadaceae</taxon>
        <taxon>Sphingomonas</taxon>
    </lineage>
</organism>
<dbReference type="Pfam" id="PF04304">
    <property type="entry name" value="DUF454"/>
    <property type="match status" value="1"/>
</dbReference>
<evidence type="ECO:0000256" key="1">
    <source>
        <dbReference type="SAM" id="Phobius"/>
    </source>
</evidence>
<comment type="caution">
    <text evidence="2">The sequence shown here is derived from an EMBL/GenBank/DDBJ whole genome shotgun (WGS) entry which is preliminary data.</text>
</comment>
<dbReference type="PANTHER" id="PTHR35813:SF1">
    <property type="entry name" value="INNER MEMBRANE PROTEIN YBAN"/>
    <property type="match status" value="1"/>
</dbReference>
<keyword evidence="1" id="KW-0472">Membrane</keyword>
<sequence length="141" mass="15262">MRTDDPDPDAPPAQKLRLIWLALGFFCVGLGIIGALLPLMPTTIFLILAASCFARSSPRFEAWLLDHPRFGPSLRAWRAEGAIPLRGKVAACAGITIGYAIFYWSSRPSAWLAVSVAAILAGCAAYILSRPLPRPARDQIT</sequence>
<dbReference type="EMBL" id="JAINVV010000003">
    <property type="protein sequence ID" value="MBY8821517.1"/>
    <property type="molecule type" value="Genomic_DNA"/>
</dbReference>
<evidence type="ECO:0000313" key="2">
    <source>
        <dbReference type="EMBL" id="MBY8821517.1"/>
    </source>
</evidence>
<keyword evidence="1" id="KW-0812">Transmembrane</keyword>
<feature type="transmembrane region" description="Helical" evidence="1">
    <location>
        <begin position="20"/>
        <end position="49"/>
    </location>
</feature>
<gene>
    <name evidence="2" type="ORF">K7G82_04390</name>
</gene>